<evidence type="ECO:0000256" key="3">
    <source>
        <dbReference type="ARBA" id="ARBA00022801"/>
    </source>
</evidence>
<dbReference type="AlphaFoldDB" id="A0AAC9KCU8"/>
<dbReference type="EMBL" id="CP018191">
    <property type="protein sequence ID" value="APH55734.1"/>
    <property type="molecule type" value="Genomic_DNA"/>
</dbReference>
<proteinExistence type="predicted"/>
<keyword evidence="3" id="KW-0378">Hydrolase</keyword>
<dbReference type="GO" id="GO:0046872">
    <property type="term" value="F:metal ion binding"/>
    <property type="evidence" value="ECO:0007669"/>
    <property type="project" value="UniProtKB-KW"/>
</dbReference>
<dbReference type="GO" id="GO:0019213">
    <property type="term" value="F:deacetylase activity"/>
    <property type="evidence" value="ECO:0007669"/>
    <property type="project" value="TreeGrafter"/>
</dbReference>
<dbReference type="Proteomes" id="UP000182373">
    <property type="component" value="Chromosome"/>
</dbReference>
<dbReference type="CDD" id="cd10804">
    <property type="entry name" value="YdjC_HpnK_like"/>
    <property type="match status" value="1"/>
</dbReference>
<keyword evidence="2" id="KW-0479">Metal-binding</keyword>
<evidence type="ECO:0000256" key="4">
    <source>
        <dbReference type="ARBA" id="ARBA00022842"/>
    </source>
</evidence>
<dbReference type="GO" id="GO:0005975">
    <property type="term" value="P:carbohydrate metabolic process"/>
    <property type="evidence" value="ECO:0007669"/>
    <property type="project" value="InterPro"/>
</dbReference>
<dbReference type="InterPro" id="IPR017836">
    <property type="entry name" value="Hopanoid_biosynth-assoc_HpnK"/>
</dbReference>
<organism evidence="6 7">
    <name type="scientific">Granulibacter bethesdensis</name>
    <dbReference type="NCBI Taxonomy" id="364410"/>
    <lineage>
        <taxon>Bacteria</taxon>
        <taxon>Pseudomonadati</taxon>
        <taxon>Pseudomonadota</taxon>
        <taxon>Alphaproteobacteria</taxon>
        <taxon>Acetobacterales</taxon>
        <taxon>Acetobacteraceae</taxon>
        <taxon>Granulibacter</taxon>
    </lineage>
</organism>
<dbReference type="InterPro" id="IPR011330">
    <property type="entry name" value="Glyco_hydro/deAcase_b/a-brl"/>
</dbReference>
<keyword evidence="5" id="KW-0119">Carbohydrate metabolism</keyword>
<evidence type="ECO:0000256" key="5">
    <source>
        <dbReference type="ARBA" id="ARBA00023277"/>
    </source>
</evidence>
<evidence type="ECO:0000313" key="6">
    <source>
        <dbReference type="EMBL" id="APH55734.1"/>
    </source>
</evidence>
<protein>
    <submittedName>
        <fullName evidence="6">Cellobiose phosphotransferase system celC</fullName>
    </submittedName>
</protein>
<keyword evidence="4" id="KW-0460">Magnesium</keyword>
<dbReference type="PANTHER" id="PTHR31609">
    <property type="entry name" value="YDJC DEACETYLASE FAMILY MEMBER"/>
    <property type="match status" value="1"/>
</dbReference>
<accession>A0AAC9KCU8</accession>
<reference evidence="7" key="1">
    <citation type="submission" date="2016-11" db="EMBL/GenBank/DDBJ databases">
        <title>Comparative genomic and phenotypic analysis of Granulibacter bethesdensis clinical isolates from patients with chronic granulomatous disease.</title>
        <authorList>
            <person name="Zarember K.A."/>
            <person name="Porcella S.F."/>
            <person name="Chu J."/>
            <person name="Ding L."/>
            <person name="Dahlstrom E."/>
            <person name="Barbian K."/>
            <person name="Martens C."/>
            <person name="Sykora L."/>
            <person name="Kramer S."/>
            <person name="Pettinato A.M."/>
            <person name="Hong H."/>
            <person name="Wald G."/>
            <person name="Berg L.J."/>
            <person name="Rogge L.S."/>
            <person name="Greenberg D.E."/>
            <person name="Falcone E.L."/>
            <person name="Neves J.F."/>
            <person name="Simoes M.J."/>
            <person name="Casal M."/>
            <person name="Rodriguez-Lopez F.C."/>
            <person name="Zelazny A."/>
            <person name="Gallin J.I."/>
            <person name="Holland S.M."/>
        </authorList>
    </citation>
    <scope>NUCLEOTIDE SEQUENCE [LARGE SCALE GENOMIC DNA]</scope>
    <source>
        <strain evidence="7">NIH9.1</strain>
    </source>
</reference>
<evidence type="ECO:0000256" key="1">
    <source>
        <dbReference type="ARBA" id="ARBA00001946"/>
    </source>
</evidence>
<dbReference type="GO" id="GO:0016787">
    <property type="term" value="F:hydrolase activity"/>
    <property type="evidence" value="ECO:0007669"/>
    <property type="project" value="UniProtKB-KW"/>
</dbReference>
<evidence type="ECO:0000313" key="7">
    <source>
        <dbReference type="Proteomes" id="UP000182373"/>
    </source>
</evidence>
<dbReference type="Pfam" id="PF04794">
    <property type="entry name" value="YdjC"/>
    <property type="match status" value="1"/>
</dbReference>
<gene>
    <name evidence="6" type="ORF">GbCGDNIH9_2400</name>
</gene>
<comment type="cofactor">
    <cofactor evidence="1">
        <name>Mg(2+)</name>
        <dbReference type="ChEBI" id="CHEBI:18420"/>
    </cofactor>
</comment>
<evidence type="ECO:0000256" key="2">
    <source>
        <dbReference type="ARBA" id="ARBA00022723"/>
    </source>
</evidence>
<name>A0AAC9KCU8_9PROT</name>
<dbReference type="SUPFAM" id="SSF88713">
    <property type="entry name" value="Glycoside hydrolase/deacetylase"/>
    <property type="match status" value="1"/>
</dbReference>
<dbReference type="Gene3D" id="3.20.20.370">
    <property type="entry name" value="Glycoside hydrolase/deacetylase"/>
    <property type="match status" value="1"/>
</dbReference>
<dbReference type="PANTHER" id="PTHR31609:SF1">
    <property type="entry name" value="CARBOHYDRATE DEACETYLASE"/>
    <property type="match status" value="1"/>
</dbReference>
<dbReference type="NCBIfam" id="TIGR03473">
    <property type="entry name" value="HpnK"/>
    <property type="match status" value="1"/>
</dbReference>
<sequence length="280" mass="30724">MMRRIIVSADDFGLTSAVNEAVLDAHRNGILSTCSLMVAAPAAAEAVAMARETPSLRVGLHLVLVEGDSVLPYARIPALVDQQGRFGSDQVRRGFTYFFSPSARRQLAEEIDAQFAAFRATGLTLDHANAHKHMHLHPTVGKLLCEIGRDYGLRAIRIPAEPPAIMAACGEKTGLSDTLLYRWTGMLRAQARKAGLSVNDHVFGLRWSGHMTSDKLLRLSRHLPSGVTEIYTHPAARPDATLRALMPEYDQTGEYAALTDPHVRDAFTGRQAQFIGWNDL</sequence>
<dbReference type="InterPro" id="IPR006879">
    <property type="entry name" value="YdjC-like"/>
</dbReference>